<name>A0A840BV38_9HYPH</name>
<reference evidence="3 4" key="1">
    <citation type="submission" date="2020-08" db="EMBL/GenBank/DDBJ databases">
        <title>Genomic Encyclopedia of Type Strains, Phase IV (KMG-IV): sequencing the most valuable type-strain genomes for metagenomic binning, comparative biology and taxonomic classification.</title>
        <authorList>
            <person name="Goeker M."/>
        </authorList>
    </citation>
    <scope>NUCLEOTIDE SEQUENCE [LARGE SCALE GENOMIC DNA]</scope>
    <source>
        <strain evidence="3 4">DSM 103737</strain>
    </source>
</reference>
<comment type="caution">
    <text evidence="3">The sequence shown here is derived from an EMBL/GenBank/DDBJ whole genome shotgun (WGS) entry which is preliminary data.</text>
</comment>
<dbReference type="Pfam" id="PF07885">
    <property type="entry name" value="Ion_trans_2"/>
    <property type="match status" value="1"/>
</dbReference>
<feature type="domain" description="Potassium channel" evidence="2">
    <location>
        <begin position="64"/>
        <end position="132"/>
    </location>
</feature>
<accession>A0A840BV38</accession>
<keyword evidence="1" id="KW-0472">Membrane</keyword>
<keyword evidence="4" id="KW-1185">Reference proteome</keyword>
<organism evidence="3 4">
    <name type="scientific">Chelatococcus caeni</name>
    <dbReference type="NCBI Taxonomy" id="1348468"/>
    <lineage>
        <taxon>Bacteria</taxon>
        <taxon>Pseudomonadati</taxon>
        <taxon>Pseudomonadota</taxon>
        <taxon>Alphaproteobacteria</taxon>
        <taxon>Hyphomicrobiales</taxon>
        <taxon>Chelatococcaceae</taxon>
        <taxon>Chelatococcus</taxon>
    </lineage>
</organism>
<evidence type="ECO:0000259" key="2">
    <source>
        <dbReference type="Pfam" id="PF07885"/>
    </source>
</evidence>
<dbReference type="RefSeq" id="WP_019404816.1">
    <property type="nucleotide sequence ID" value="NZ_JACIEN010000002.1"/>
</dbReference>
<feature type="transmembrane region" description="Helical" evidence="1">
    <location>
        <begin position="43"/>
        <end position="74"/>
    </location>
</feature>
<feature type="transmembrane region" description="Helical" evidence="1">
    <location>
        <begin position="6"/>
        <end position="31"/>
    </location>
</feature>
<dbReference type="AlphaFoldDB" id="A0A840BV38"/>
<proteinExistence type="predicted"/>
<keyword evidence="1" id="KW-0812">Transmembrane</keyword>
<dbReference type="Proteomes" id="UP000577362">
    <property type="component" value="Unassembled WGS sequence"/>
</dbReference>
<keyword evidence="1" id="KW-1133">Transmembrane helix</keyword>
<evidence type="ECO:0000313" key="3">
    <source>
        <dbReference type="EMBL" id="MBB4016834.1"/>
    </source>
</evidence>
<protein>
    <recommendedName>
        <fullName evidence="2">Potassium channel domain-containing protein</fullName>
    </recommendedName>
</protein>
<dbReference type="Gene3D" id="1.10.287.70">
    <property type="match status" value="1"/>
</dbReference>
<sequence>MMANIAVGISVSMINVGLHALVSVALVHWLDRRGLGHRRHRRMTLAVVMGAIGGLLTLTHMAEVALWALVYVLIGAAPASGNDFYFAFVNYTTLGYGDLLPDEGWRLLGPMAAANGVLLFGWSTALIFGALQRAAHRLGLEKGQGAA</sequence>
<dbReference type="EMBL" id="JACIEN010000002">
    <property type="protein sequence ID" value="MBB4016834.1"/>
    <property type="molecule type" value="Genomic_DNA"/>
</dbReference>
<evidence type="ECO:0000256" key="1">
    <source>
        <dbReference type="SAM" id="Phobius"/>
    </source>
</evidence>
<evidence type="ECO:0000313" key="4">
    <source>
        <dbReference type="Proteomes" id="UP000577362"/>
    </source>
</evidence>
<dbReference type="InterPro" id="IPR013099">
    <property type="entry name" value="K_chnl_dom"/>
</dbReference>
<feature type="transmembrane region" description="Helical" evidence="1">
    <location>
        <begin position="107"/>
        <end position="131"/>
    </location>
</feature>
<gene>
    <name evidence="3" type="ORF">GGR16_001863</name>
</gene>
<dbReference type="SUPFAM" id="SSF81324">
    <property type="entry name" value="Voltage-gated potassium channels"/>
    <property type="match status" value="1"/>
</dbReference>